<dbReference type="Proteomes" id="UP001515480">
    <property type="component" value="Unassembled WGS sequence"/>
</dbReference>
<sequence>MFSSLFRSRRASKPVGEPPEPSLELATEKAALNLPLDSSGQRFKPTGATSTEYALAFEELGLGVTAYMGLLSHWLKLAGICLVLSIPSMVSNGYGHALDDKQTSFSSWLFTVTTLGNTDGITPSYGATEFCISCVITISLFVAARELKVSEYRAEKAQITYADFALEVNFKPTAGFTVPEVKNCIKDAVKKALPNEPVTAEDPLSLLREPTSHVAVPVIQRSLKLLVEKYETLGVLIREREKARDELKAVPDVLSERAAKRLKKLEAALEEDYKTRKELAAQLLAANEVEGKEIQLAGVAYATMSNEKYVPQLMDKTLTGTIGAQEVTLKFRRPPEPTDIIWTNLGSTDSFKRQFIGTLACLVLSLMGSLIIGFTTLYQESRKDKSLEQFIGRSALDLFGTFFVIASYLSVFIFVPLMEEHFMRHRSITNREQSQVVKLVVFQVIAQIATSTVFLLQTGGAFTRDWYMTGGFLLINGMMVDLFVITVLVQGYQLNNVVIPQFVARYISPPLTQHEANILMAPKADMYVNDRLQMTTKFVCMTYIYASAMPMLWGILFAVCAVSQYVDTRNLLRILQPPPQSGVKQERTPRPYAAPSRPHRAPRRLQVRVILLYVMPVAALLHLIFQFFMLEELMDGDEDDDFLATVYSALGNLTSTAGDILGGVGASLANSSKIFGFEAGHSKGEDALHIVRLSILCNGPIVMFFLLNQWRRKLGLPSITDKLKVANMEKLVAEMGKEAAKVANSGANLLGEAARTEAKKTITEVRSAFQGLGRTVVGDDEFDPNKVKNEAAGVEFTHFCKVLHKPKLDPAQDPYQPPMPYDHVQRVVDRVRQTVLPGANDASTSSRSRTKEMI</sequence>
<dbReference type="InterPro" id="IPR045122">
    <property type="entry name" value="Csc1-like"/>
</dbReference>
<keyword evidence="2" id="KW-1133">Transmembrane helix</keyword>
<feature type="transmembrane region" description="Helical" evidence="2">
    <location>
        <begin position="642"/>
        <end position="669"/>
    </location>
</feature>
<dbReference type="PANTHER" id="PTHR13018">
    <property type="entry name" value="PROBABLE MEMBRANE PROTEIN DUF221-RELATED"/>
    <property type="match status" value="1"/>
</dbReference>
<dbReference type="EMBL" id="JBGBPQ010000007">
    <property type="protein sequence ID" value="KAL1522091.1"/>
    <property type="molecule type" value="Genomic_DNA"/>
</dbReference>
<dbReference type="AlphaFoldDB" id="A0AB34JN27"/>
<keyword evidence="2" id="KW-0812">Transmembrane</keyword>
<dbReference type="PANTHER" id="PTHR13018:SF5">
    <property type="entry name" value="RE44586P"/>
    <property type="match status" value="1"/>
</dbReference>
<evidence type="ECO:0000256" key="1">
    <source>
        <dbReference type="SAM" id="MobiDB-lite"/>
    </source>
</evidence>
<organism evidence="3 4">
    <name type="scientific">Prymnesium parvum</name>
    <name type="common">Toxic golden alga</name>
    <dbReference type="NCBI Taxonomy" id="97485"/>
    <lineage>
        <taxon>Eukaryota</taxon>
        <taxon>Haptista</taxon>
        <taxon>Haptophyta</taxon>
        <taxon>Prymnesiophyceae</taxon>
        <taxon>Prymnesiales</taxon>
        <taxon>Prymnesiaceae</taxon>
        <taxon>Prymnesium</taxon>
    </lineage>
</organism>
<feature type="transmembrane region" description="Helical" evidence="2">
    <location>
        <begin position="466"/>
        <end position="489"/>
    </location>
</feature>
<feature type="transmembrane region" description="Helical" evidence="2">
    <location>
        <begin position="398"/>
        <end position="418"/>
    </location>
</feature>
<feature type="region of interest" description="Disordered" evidence="1">
    <location>
        <begin position="578"/>
        <end position="598"/>
    </location>
</feature>
<protein>
    <submittedName>
        <fullName evidence="3">Uncharacterized protein</fullName>
    </submittedName>
</protein>
<name>A0AB34JN27_PRYPA</name>
<feature type="transmembrane region" description="Helical" evidence="2">
    <location>
        <begin position="610"/>
        <end position="630"/>
    </location>
</feature>
<dbReference type="GO" id="GO:0005227">
    <property type="term" value="F:calcium-activated cation channel activity"/>
    <property type="evidence" value="ECO:0007669"/>
    <property type="project" value="InterPro"/>
</dbReference>
<reference evidence="3 4" key="1">
    <citation type="journal article" date="2024" name="Science">
        <title>Giant polyketide synthase enzymes in the biosynthesis of giant marine polyether toxins.</title>
        <authorList>
            <person name="Fallon T.R."/>
            <person name="Shende V.V."/>
            <person name="Wierzbicki I.H."/>
            <person name="Pendleton A.L."/>
            <person name="Watervoot N.F."/>
            <person name="Auber R.P."/>
            <person name="Gonzalez D.J."/>
            <person name="Wisecaver J.H."/>
            <person name="Moore B.S."/>
        </authorList>
    </citation>
    <scope>NUCLEOTIDE SEQUENCE [LARGE SCALE GENOMIC DNA]</scope>
    <source>
        <strain evidence="3 4">12B1</strain>
    </source>
</reference>
<evidence type="ECO:0000256" key="2">
    <source>
        <dbReference type="SAM" id="Phobius"/>
    </source>
</evidence>
<feature type="transmembrane region" description="Helical" evidence="2">
    <location>
        <begin position="689"/>
        <end position="707"/>
    </location>
</feature>
<feature type="transmembrane region" description="Helical" evidence="2">
    <location>
        <begin position="355"/>
        <end position="378"/>
    </location>
</feature>
<comment type="caution">
    <text evidence="3">The sequence shown here is derived from an EMBL/GenBank/DDBJ whole genome shotgun (WGS) entry which is preliminary data.</text>
</comment>
<feature type="region of interest" description="Disordered" evidence="1">
    <location>
        <begin position="1"/>
        <end position="22"/>
    </location>
</feature>
<accession>A0AB34JN27</accession>
<proteinExistence type="predicted"/>
<keyword evidence="4" id="KW-1185">Reference proteome</keyword>
<keyword evidence="2" id="KW-0472">Membrane</keyword>
<evidence type="ECO:0000313" key="4">
    <source>
        <dbReference type="Proteomes" id="UP001515480"/>
    </source>
</evidence>
<evidence type="ECO:0000313" key="3">
    <source>
        <dbReference type="EMBL" id="KAL1522091.1"/>
    </source>
</evidence>
<feature type="transmembrane region" description="Helical" evidence="2">
    <location>
        <begin position="543"/>
        <end position="566"/>
    </location>
</feature>
<dbReference type="GO" id="GO:0005886">
    <property type="term" value="C:plasma membrane"/>
    <property type="evidence" value="ECO:0007669"/>
    <property type="project" value="TreeGrafter"/>
</dbReference>
<gene>
    <name evidence="3" type="ORF">AB1Y20_021734</name>
</gene>
<feature type="transmembrane region" description="Helical" evidence="2">
    <location>
        <begin position="439"/>
        <end position="460"/>
    </location>
</feature>